<dbReference type="GeneID" id="19011832"/>
<dbReference type="Pfam" id="PF25390">
    <property type="entry name" value="WD40_RLD"/>
    <property type="match status" value="1"/>
</dbReference>
<feature type="domain" description="RCC1-like" evidence="5">
    <location>
        <begin position="109"/>
        <end position="495"/>
    </location>
</feature>
<dbReference type="InterPro" id="IPR058923">
    <property type="entry name" value="RCC1-like_dom"/>
</dbReference>
<dbReference type="AlphaFoldDB" id="K8F4E5"/>
<evidence type="ECO:0000256" key="4">
    <source>
        <dbReference type="SAM" id="MobiDB-lite"/>
    </source>
</evidence>
<feature type="repeat" description="RCC1" evidence="3">
    <location>
        <begin position="86"/>
        <end position="149"/>
    </location>
</feature>
<keyword evidence="2" id="KW-0677">Repeat</keyword>
<dbReference type="GO" id="GO:0005085">
    <property type="term" value="F:guanyl-nucleotide exchange factor activity"/>
    <property type="evidence" value="ECO:0007669"/>
    <property type="project" value="TreeGrafter"/>
</dbReference>
<dbReference type="KEGG" id="bpg:Bathy14g03240"/>
<dbReference type="eggNOG" id="KOG1426">
    <property type="taxonomic scope" value="Eukaryota"/>
</dbReference>
<name>K8F4E5_9CHLO</name>
<proteinExistence type="predicted"/>
<dbReference type="PROSITE" id="PS50012">
    <property type="entry name" value="RCC1_3"/>
    <property type="match status" value="3"/>
</dbReference>
<feature type="repeat" description="RCC1" evidence="3">
    <location>
        <begin position="398"/>
        <end position="448"/>
    </location>
</feature>
<sequence length="499" mass="52379">MEGTEGSENVSLGKYRKSGIQAPEVSPNPYGRLLVYTWGIGGARVARPSNPSATPPNIVEIPSKFSSQDIIHISFSGHSAFLLRSGELLTAGRNDSAGGGGRGSPPIDDSGQLGRDGDINSALPVTLPDNAKVTATSCGRYHTVALTSTGEVLTFGLNDRGQLGRSGILGSTTRSCGCDSGGNCNCSNDSTSNSKPGSACIGGSTCRSGIATKVLFDGKILGFDDKCKAKAECQLNTRAVAVAAGRYSSAAVFEDGTLVVWGLIACGTASELLEKNEYTESSDIRSKLLHDPNFAASPRNIRLDPPPKEGVKILDVALGYVHLVVLTSDGSVYTCATGFDGYASIVKQKNELTSGLGRKIDSVEEALKLQKVLFHSSSNEFIEVSTGRCHVLARNKAGEVYSWGCSRKSLGRTNGEQEEPGRVKGAIEDEYISSVASGEYFSLVSSLTGKVYGWGSSSNGQLGQISSRDEEIPFPIDDIKGKVVRVSAGYQHAGAIVGI</sequence>
<dbReference type="PRINTS" id="PR00633">
    <property type="entry name" value="RCCNDNSATION"/>
</dbReference>
<dbReference type="Gene3D" id="2.130.10.30">
    <property type="entry name" value="Regulator of chromosome condensation 1/beta-lactamase-inhibitor protein II"/>
    <property type="match status" value="2"/>
</dbReference>
<evidence type="ECO:0000256" key="1">
    <source>
        <dbReference type="ARBA" id="ARBA00022658"/>
    </source>
</evidence>
<evidence type="ECO:0000256" key="3">
    <source>
        <dbReference type="PROSITE-ProRule" id="PRU00235"/>
    </source>
</evidence>
<dbReference type="EMBL" id="FO082265">
    <property type="protein sequence ID" value="CCO19700.1"/>
    <property type="molecule type" value="Genomic_DNA"/>
</dbReference>
<dbReference type="Proteomes" id="UP000198341">
    <property type="component" value="Chromosome 14"/>
</dbReference>
<keyword evidence="1" id="KW-0344">Guanine-nucleotide releasing factor</keyword>
<dbReference type="PANTHER" id="PTHR45982:SF11">
    <property type="entry name" value="E3 UBIQUITIN-PROTEIN LIGASE HERC1 ISOFORM X1-RELATED"/>
    <property type="match status" value="1"/>
</dbReference>
<dbReference type="RefSeq" id="XP_007509243.1">
    <property type="nucleotide sequence ID" value="XM_007509181.1"/>
</dbReference>
<dbReference type="PANTHER" id="PTHR45982">
    <property type="entry name" value="REGULATOR OF CHROMOSOME CONDENSATION"/>
    <property type="match status" value="1"/>
</dbReference>
<organism evidence="6 7">
    <name type="scientific">Bathycoccus prasinos</name>
    <dbReference type="NCBI Taxonomy" id="41875"/>
    <lineage>
        <taxon>Eukaryota</taxon>
        <taxon>Viridiplantae</taxon>
        <taxon>Chlorophyta</taxon>
        <taxon>Mamiellophyceae</taxon>
        <taxon>Mamiellales</taxon>
        <taxon>Bathycoccaceae</taxon>
        <taxon>Bathycoccus</taxon>
    </lineage>
</organism>
<dbReference type="GO" id="GO:0005737">
    <property type="term" value="C:cytoplasm"/>
    <property type="evidence" value="ECO:0007669"/>
    <property type="project" value="TreeGrafter"/>
</dbReference>
<dbReference type="InterPro" id="IPR000408">
    <property type="entry name" value="Reg_chr_condens"/>
</dbReference>
<dbReference type="STRING" id="41875.K8F4E5"/>
<gene>
    <name evidence="6" type="ordered locus">Bathy14g03240</name>
</gene>
<dbReference type="InterPro" id="IPR009091">
    <property type="entry name" value="RCC1/BLIP-II"/>
</dbReference>
<evidence type="ECO:0000313" key="7">
    <source>
        <dbReference type="Proteomes" id="UP000198341"/>
    </source>
</evidence>
<dbReference type="OrthoDB" id="8068875at2759"/>
<reference evidence="6 7" key="1">
    <citation type="submission" date="2011-10" db="EMBL/GenBank/DDBJ databases">
        <authorList>
            <person name="Genoscope - CEA"/>
        </authorList>
    </citation>
    <scope>NUCLEOTIDE SEQUENCE [LARGE SCALE GENOMIC DNA]</scope>
    <source>
        <strain evidence="6 7">RCC 1105</strain>
    </source>
</reference>
<feature type="region of interest" description="Disordered" evidence="4">
    <location>
        <begin position="94"/>
        <end position="121"/>
    </location>
</feature>
<keyword evidence="7" id="KW-1185">Reference proteome</keyword>
<dbReference type="InterPro" id="IPR051553">
    <property type="entry name" value="Ran_GTPase-activating"/>
</dbReference>
<evidence type="ECO:0000313" key="6">
    <source>
        <dbReference type="EMBL" id="CCO19700.1"/>
    </source>
</evidence>
<dbReference type="SUPFAM" id="SSF50985">
    <property type="entry name" value="RCC1/BLIP-II"/>
    <property type="match status" value="1"/>
</dbReference>
<evidence type="ECO:0000259" key="5">
    <source>
        <dbReference type="Pfam" id="PF25390"/>
    </source>
</evidence>
<accession>K8F4E5</accession>
<protein>
    <recommendedName>
        <fullName evidence="5">RCC1-like domain-containing protein</fullName>
    </recommendedName>
</protein>
<feature type="repeat" description="RCC1" evidence="3">
    <location>
        <begin position="449"/>
        <end position="499"/>
    </location>
</feature>
<evidence type="ECO:0000256" key="2">
    <source>
        <dbReference type="ARBA" id="ARBA00022737"/>
    </source>
</evidence>